<feature type="transmembrane region" description="Helical" evidence="13">
    <location>
        <begin position="117"/>
        <end position="139"/>
    </location>
</feature>
<dbReference type="Gene3D" id="1.10.150.510">
    <property type="entry name" value="Receptor activity modifying family"/>
    <property type="match status" value="1"/>
</dbReference>
<dbReference type="GO" id="GO:0006886">
    <property type="term" value="P:intracellular protein transport"/>
    <property type="evidence" value="ECO:0007669"/>
    <property type="project" value="InterPro"/>
</dbReference>
<comment type="caution">
    <text evidence="15">The sequence shown here is derived from an EMBL/GenBank/DDBJ whole genome shotgun (WGS) entry which is preliminary data.</text>
</comment>
<reference evidence="15" key="1">
    <citation type="thesis" date="2020" institute="ProQuest LLC" country="789 East Eisenhower Parkway, Ann Arbor, MI, USA">
        <title>Comparative Genomics and Chromosome Evolution.</title>
        <authorList>
            <person name="Mudd A.B."/>
        </authorList>
    </citation>
    <scope>NUCLEOTIDE SEQUENCE</scope>
    <source>
        <strain evidence="15">Female2</strain>
        <tissue evidence="15">Blood</tissue>
    </source>
</reference>
<evidence type="ECO:0000256" key="2">
    <source>
        <dbReference type="ARBA" id="ARBA00007087"/>
    </source>
</evidence>
<dbReference type="GO" id="GO:0005886">
    <property type="term" value="C:plasma membrane"/>
    <property type="evidence" value="ECO:0007669"/>
    <property type="project" value="UniProtKB-SubCell"/>
</dbReference>
<evidence type="ECO:0000256" key="10">
    <source>
        <dbReference type="ARBA" id="ARBA00023170"/>
    </source>
</evidence>
<evidence type="ECO:0000256" key="3">
    <source>
        <dbReference type="ARBA" id="ARBA00022448"/>
    </source>
</evidence>
<dbReference type="PANTHER" id="PTHR14076">
    <property type="entry name" value="RECEPTOR ACTIVITY MODIFYING PROTEIN RAMP"/>
    <property type="match status" value="1"/>
</dbReference>
<feature type="signal peptide" evidence="14">
    <location>
        <begin position="1"/>
        <end position="19"/>
    </location>
</feature>
<dbReference type="InterPro" id="IPR038126">
    <property type="entry name" value="RAMP_sf"/>
</dbReference>
<dbReference type="GO" id="GO:0015026">
    <property type="term" value="F:coreceptor activity"/>
    <property type="evidence" value="ECO:0007669"/>
    <property type="project" value="InterPro"/>
</dbReference>
<dbReference type="GO" id="GO:0031623">
    <property type="term" value="P:receptor internalization"/>
    <property type="evidence" value="ECO:0007669"/>
    <property type="project" value="TreeGrafter"/>
</dbReference>
<keyword evidence="10" id="KW-0675">Receptor</keyword>
<dbReference type="GO" id="GO:0072659">
    <property type="term" value="P:protein localization to plasma membrane"/>
    <property type="evidence" value="ECO:0007669"/>
    <property type="project" value="TreeGrafter"/>
</dbReference>
<comment type="subcellular location">
    <subcellularLocation>
        <location evidence="1">Cell membrane</location>
        <topology evidence="1">Single-pass type I membrane protein</topology>
    </subcellularLocation>
</comment>
<evidence type="ECO:0000256" key="13">
    <source>
        <dbReference type="SAM" id="Phobius"/>
    </source>
</evidence>
<organism evidence="15 16">
    <name type="scientific">Hymenochirus boettgeri</name>
    <name type="common">Congo dwarf clawed frog</name>
    <dbReference type="NCBI Taxonomy" id="247094"/>
    <lineage>
        <taxon>Eukaryota</taxon>
        <taxon>Metazoa</taxon>
        <taxon>Chordata</taxon>
        <taxon>Craniata</taxon>
        <taxon>Vertebrata</taxon>
        <taxon>Euteleostomi</taxon>
        <taxon>Amphibia</taxon>
        <taxon>Batrachia</taxon>
        <taxon>Anura</taxon>
        <taxon>Pipoidea</taxon>
        <taxon>Pipidae</taxon>
        <taxon>Pipinae</taxon>
        <taxon>Hymenochirus</taxon>
    </lineage>
</organism>
<evidence type="ECO:0000256" key="11">
    <source>
        <dbReference type="ARBA" id="ARBA00023180"/>
    </source>
</evidence>
<dbReference type="Proteomes" id="UP000812440">
    <property type="component" value="Chromosome 6"/>
</dbReference>
<dbReference type="GO" id="GO:0043235">
    <property type="term" value="C:receptor complex"/>
    <property type="evidence" value="ECO:0007669"/>
    <property type="project" value="TreeGrafter"/>
</dbReference>
<dbReference type="Pfam" id="PF04901">
    <property type="entry name" value="RAMP"/>
    <property type="match status" value="1"/>
</dbReference>
<keyword evidence="9" id="KW-1015">Disulfide bond</keyword>
<dbReference type="EMBL" id="JAACNH010000005">
    <property type="protein sequence ID" value="KAG8442699.1"/>
    <property type="molecule type" value="Genomic_DNA"/>
</dbReference>
<evidence type="ECO:0000256" key="8">
    <source>
        <dbReference type="ARBA" id="ARBA00023136"/>
    </source>
</evidence>
<protein>
    <recommendedName>
        <fullName evidence="12">Receptor activity-modifying protein 3</fullName>
    </recommendedName>
</protein>
<comment type="similarity">
    <text evidence="2">Belongs to the RAMP family.</text>
</comment>
<dbReference type="GO" id="GO:0009986">
    <property type="term" value="C:cell surface"/>
    <property type="evidence" value="ECO:0007669"/>
    <property type="project" value="TreeGrafter"/>
</dbReference>
<dbReference type="OrthoDB" id="9940331at2759"/>
<evidence type="ECO:0000256" key="4">
    <source>
        <dbReference type="ARBA" id="ARBA00022475"/>
    </source>
</evidence>
<keyword evidence="8 13" id="KW-0472">Membrane</keyword>
<sequence>MNKHMVALLQLLLPLVCEGLHPPKQKCNETLMLKKLPECEKSFEDTMMLINPNQWCNLTEFIMYYYIFSKCTENKAMDVGCFWPNSLADGFITGIHRQFFSNCTSDKITWEDPPDEILTTLILIPIFLTAAMISLVVWCSKRADVFG</sequence>
<keyword evidence="11" id="KW-0325">Glycoprotein</keyword>
<evidence type="ECO:0000256" key="1">
    <source>
        <dbReference type="ARBA" id="ARBA00004251"/>
    </source>
</evidence>
<evidence type="ECO:0000313" key="15">
    <source>
        <dbReference type="EMBL" id="KAG8442699.1"/>
    </source>
</evidence>
<evidence type="ECO:0000256" key="5">
    <source>
        <dbReference type="ARBA" id="ARBA00022692"/>
    </source>
</evidence>
<evidence type="ECO:0000256" key="6">
    <source>
        <dbReference type="ARBA" id="ARBA00022729"/>
    </source>
</evidence>
<evidence type="ECO:0000256" key="14">
    <source>
        <dbReference type="SAM" id="SignalP"/>
    </source>
</evidence>
<evidence type="ECO:0000256" key="9">
    <source>
        <dbReference type="ARBA" id="ARBA00023157"/>
    </source>
</evidence>
<evidence type="ECO:0000256" key="12">
    <source>
        <dbReference type="ARBA" id="ARBA00041072"/>
    </source>
</evidence>
<proteinExistence type="inferred from homology"/>
<evidence type="ECO:0000313" key="16">
    <source>
        <dbReference type="Proteomes" id="UP000812440"/>
    </source>
</evidence>
<dbReference type="GO" id="GO:0008277">
    <property type="term" value="P:regulation of G protein-coupled receptor signaling pathway"/>
    <property type="evidence" value="ECO:0007669"/>
    <property type="project" value="InterPro"/>
</dbReference>
<keyword evidence="7 13" id="KW-1133">Transmembrane helix</keyword>
<gene>
    <name evidence="15" type="ORF">GDO86_011480</name>
</gene>
<dbReference type="AlphaFoldDB" id="A0A8T2JBX1"/>
<dbReference type="GO" id="GO:0007186">
    <property type="term" value="P:G protein-coupled receptor signaling pathway"/>
    <property type="evidence" value="ECO:0007669"/>
    <property type="project" value="TreeGrafter"/>
</dbReference>
<dbReference type="GO" id="GO:0006816">
    <property type="term" value="P:calcium ion transport"/>
    <property type="evidence" value="ECO:0007669"/>
    <property type="project" value="TreeGrafter"/>
</dbReference>
<feature type="chain" id="PRO_5035776363" description="Receptor activity-modifying protein 3" evidence="14">
    <location>
        <begin position="20"/>
        <end position="147"/>
    </location>
</feature>
<keyword evidence="6 14" id="KW-0732">Signal</keyword>
<keyword evidence="5 13" id="KW-0812">Transmembrane</keyword>
<keyword evidence="3" id="KW-0813">Transport</keyword>
<dbReference type="InterPro" id="IPR006985">
    <property type="entry name" value="RAMP"/>
</dbReference>
<keyword evidence="16" id="KW-1185">Reference proteome</keyword>
<dbReference type="PANTHER" id="PTHR14076:SF2">
    <property type="entry name" value="RECEPTOR ACTIVITY-MODIFYING PROTEIN 3"/>
    <property type="match status" value="1"/>
</dbReference>
<keyword evidence="4" id="KW-1003">Cell membrane</keyword>
<accession>A0A8T2JBX1</accession>
<dbReference type="GO" id="GO:0032870">
    <property type="term" value="P:cellular response to hormone stimulus"/>
    <property type="evidence" value="ECO:0007669"/>
    <property type="project" value="TreeGrafter"/>
</dbReference>
<evidence type="ECO:0000256" key="7">
    <source>
        <dbReference type="ARBA" id="ARBA00022989"/>
    </source>
</evidence>
<name>A0A8T2JBX1_9PIPI</name>